<feature type="region of interest" description="Disordered" evidence="1">
    <location>
        <begin position="1"/>
        <end position="21"/>
    </location>
</feature>
<reference evidence="2 3" key="1">
    <citation type="journal article" date="2018" name="Front. Plant Sci.">
        <title>Red Clover (Trifolium pratense) and Zigzag Clover (T. medium) - A Picture of Genomic Similarities and Differences.</title>
        <authorList>
            <person name="Dluhosova J."/>
            <person name="Istvanek J."/>
            <person name="Nedelnik J."/>
            <person name="Repkova J."/>
        </authorList>
    </citation>
    <scope>NUCLEOTIDE SEQUENCE [LARGE SCALE GENOMIC DNA]</scope>
    <source>
        <strain evidence="3">cv. 10/8</strain>
        <tissue evidence="2">Leaf</tissue>
    </source>
</reference>
<sequence length="21" mass="2348">MSKIDREQSNNTAPAAPDHHE</sequence>
<evidence type="ECO:0000313" key="2">
    <source>
        <dbReference type="EMBL" id="MCI89369.1"/>
    </source>
</evidence>
<evidence type="ECO:0000256" key="1">
    <source>
        <dbReference type="SAM" id="MobiDB-lite"/>
    </source>
</evidence>
<protein>
    <submittedName>
        <fullName evidence="2">Uncharacterized protein</fullName>
    </submittedName>
</protein>
<name>A0A392VPN0_9FABA</name>
<dbReference type="Proteomes" id="UP000265520">
    <property type="component" value="Unassembled WGS sequence"/>
</dbReference>
<accession>A0A392VPN0</accession>
<comment type="caution">
    <text evidence="2">The sequence shown here is derived from an EMBL/GenBank/DDBJ whole genome shotgun (WGS) entry which is preliminary data.</text>
</comment>
<dbReference type="AlphaFoldDB" id="A0A392VPN0"/>
<organism evidence="2 3">
    <name type="scientific">Trifolium medium</name>
    <dbReference type="NCBI Taxonomy" id="97028"/>
    <lineage>
        <taxon>Eukaryota</taxon>
        <taxon>Viridiplantae</taxon>
        <taxon>Streptophyta</taxon>
        <taxon>Embryophyta</taxon>
        <taxon>Tracheophyta</taxon>
        <taxon>Spermatophyta</taxon>
        <taxon>Magnoliopsida</taxon>
        <taxon>eudicotyledons</taxon>
        <taxon>Gunneridae</taxon>
        <taxon>Pentapetalae</taxon>
        <taxon>rosids</taxon>
        <taxon>fabids</taxon>
        <taxon>Fabales</taxon>
        <taxon>Fabaceae</taxon>
        <taxon>Papilionoideae</taxon>
        <taxon>50 kb inversion clade</taxon>
        <taxon>NPAAA clade</taxon>
        <taxon>Hologalegina</taxon>
        <taxon>IRL clade</taxon>
        <taxon>Trifolieae</taxon>
        <taxon>Trifolium</taxon>
    </lineage>
</organism>
<keyword evidence="3" id="KW-1185">Reference proteome</keyword>
<proteinExistence type="predicted"/>
<dbReference type="EMBL" id="LXQA011217837">
    <property type="protein sequence ID" value="MCI89369.1"/>
    <property type="molecule type" value="Genomic_DNA"/>
</dbReference>
<evidence type="ECO:0000313" key="3">
    <source>
        <dbReference type="Proteomes" id="UP000265520"/>
    </source>
</evidence>
<feature type="non-terminal residue" evidence="2">
    <location>
        <position position="21"/>
    </location>
</feature>